<dbReference type="OMA" id="RGMYSFY"/>
<reference evidence="2 3" key="1">
    <citation type="journal article" date="2018" name="Science">
        <title>The opium poppy genome and morphinan production.</title>
        <authorList>
            <person name="Guo L."/>
            <person name="Winzer T."/>
            <person name="Yang X."/>
            <person name="Li Y."/>
            <person name="Ning Z."/>
            <person name="He Z."/>
            <person name="Teodor R."/>
            <person name="Lu Y."/>
            <person name="Bowser T.A."/>
            <person name="Graham I.A."/>
            <person name="Ye K."/>
        </authorList>
    </citation>
    <scope>NUCLEOTIDE SEQUENCE [LARGE SCALE GENOMIC DNA]</scope>
    <source>
        <strain evidence="3">cv. HN1</strain>
        <tissue evidence="2">Leaves</tissue>
    </source>
</reference>
<dbReference type="OrthoDB" id="4948898at2759"/>
<dbReference type="InterPro" id="IPR008998">
    <property type="entry name" value="Agglutinin"/>
</dbReference>
<dbReference type="STRING" id="3469.A0A4Y7KUG6"/>
<proteinExistence type="predicted"/>
<dbReference type="AlphaFoldDB" id="A0A4Y7KUG6"/>
<dbReference type="Gene3D" id="2.80.10.50">
    <property type="match status" value="2"/>
</dbReference>
<feature type="domain" description="Agglutinin" evidence="1">
    <location>
        <begin position="156"/>
        <end position="289"/>
    </location>
</feature>
<protein>
    <recommendedName>
        <fullName evidence="1">Agglutinin domain-containing protein</fullName>
    </recommendedName>
</protein>
<gene>
    <name evidence="2" type="ORF">C5167_002332</name>
</gene>
<evidence type="ECO:0000313" key="2">
    <source>
        <dbReference type="EMBL" id="RZC75818.1"/>
    </source>
</evidence>
<dbReference type="PANTHER" id="PTHR39244:SF5">
    <property type="entry name" value="NATTERIN-3-LIKE"/>
    <property type="match status" value="1"/>
</dbReference>
<dbReference type="SUPFAM" id="SSF56973">
    <property type="entry name" value="Aerolisin/ETX pore-forming domain"/>
    <property type="match status" value="1"/>
</dbReference>
<dbReference type="PANTHER" id="PTHR39244">
    <property type="entry name" value="NATTERIN-4"/>
    <property type="match status" value="1"/>
</dbReference>
<dbReference type="Gene3D" id="2.170.15.10">
    <property type="entry name" value="Proaerolysin, chain A, domain 3"/>
    <property type="match status" value="1"/>
</dbReference>
<dbReference type="SMART" id="SM00791">
    <property type="entry name" value="Agglutinin"/>
    <property type="match status" value="1"/>
</dbReference>
<accession>A0A4Y7KUG6</accession>
<dbReference type="InterPro" id="IPR053237">
    <property type="entry name" value="Natterin_C"/>
</dbReference>
<organism evidence="2 3">
    <name type="scientific">Papaver somniferum</name>
    <name type="common">Opium poppy</name>
    <dbReference type="NCBI Taxonomy" id="3469"/>
    <lineage>
        <taxon>Eukaryota</taxon>
        <taxon>Viridiplantae</taxon>
        <taxon>Streptophyta</taxon>
        <taxon>Embryophyta</taxon>
        <taxon>Tracheophyta</taxon>
        <taxon>Spermatophyta</taxon>
        <taxon>Magnoliopsida</taxon>
        <taxon>Ranunculales</taxon>
        <taxon>Papaveraceae</taxon>
        <taxon>Papaveroideae</taxon>
        <taxon>Papaver</taxon>
    </lineage>
</organism>
<dbReference type="CDD" id="cd00257">
    <property type="entry name" value="beta-trefoil_FSCN-like"/>
    <property type="match status" value="1"/>
</dbReference>
<evidence type="ECO:0000259" key="1">
    <source>
        <dbReference type="SMART" id="SM00791"/>
    </source>
</evidence>
<dbReference type="Gramene" id="RZC75818">
    <property type="protein sequence ID" value="RZC75818"/>
    <property type="gene ID" value="C5167_002332"/>
</dbReference>
<dbReference type="Pfam" id="PF07468">
    <property type="entry name" value="Agglutinin"/>
    <property type="match status" value="1"/>
</dbReference>
<dbReference type="CDD" id="cd20216">
    <property type="entry name" value="PFM_HFR-2-like"/>
    <property type="match status" value="1"/>
</dbReference>
<keyword evidence="3" id="KW-1185">Reference proteome</keyword>
<dbReference type="Proteomes" id="UP000316621">
    <property type="component" value="Chromosome 9"/>
</dbReference>
<dbReference type="EMBL" id="CM010723">
    <property type="protein sequence ID" value="RZC75818.1"/>
    <property type="molecule type" value="Genomic_DNA"/>
</dbReference>
<dbReference type="SUPFAM" id="SSF50382">
    <property type="entry name" value="Agglutinin"/>
    <property type="match status" value="2"/>
</dbReference>
<name>A0A4Y7KUG6_PAPSO</name>
<evidence type="ECO:0000313" key="3">
    <source>
        <dbReference type="Proteomes" id="UP000316621"/>
    </source>
</evidence>
<sequence>MVMELPWFFALESVDVSKYLRHEKGDDENKPDTKCTGEEVVSPCTKFEAEMPDKMDDNDKGLVHIRCCYNNKYLVLLDNDNGDRISPRATVPVEDKTDPSCTLFEPIFNSDGRVQFKHAYLDRQVIVYEAGQNCIKVRPCDGEPSYFNVVNWESLMVLPKHVAFKRNDGQCLEVHTCDDYRVGFSSVSIKDVGYPTVGQQIVTTRDGSIHLKSNLTDNYWHQDDDSCIRASKSSSSANLFQPIRVADHIIALRCLANNKFCRSVKDGDKYYLKADVPTINREARFEVEEAVLSRSIYNVQFRETDGRIYDEMDVKVASGEVVNQTNLEDTIALKLSYEDTRTWGWNFSASLTLGGGFSIEAGIPEIINEGIEVSGSITVGLQYASTTTTTRLAETVYSVNVRPHTSVKVSLLATKGKCDVPFSYTQCDTLYSGETETYKNYDGVFTGSNAYNLRYETEEKAL</sequence>
<dbReference type="InterPro" id="IPR036242">
    <property type="entry name" value="Agglutinin_dom_sf"/>
</dbReference>